<dbReference type="Proteomes" id="UP000759131">
    <property type="component" value="Unassembled WGS sequence"/>
</dbReference>
<dbReference type="EMBL" id="CAJPIZ010019324">
    <property type="protein sequence ID" value="CAG2116898.1"/>
    <property type="molecule type" value="Genomic_DNA"/>
</dbReference>
<feature type="domain" description="ATP-dependent RNA helicase Ski2/MTR4 C-terminal" evidence="6">
    <location>
        <begin position="2"/>
        <end position="95"/>
    </location>
</feature>
<name>A0A7R9LB85_9ACAR</name>
<dbReference type="GO" id="GO:0016787">
    <property type="term" value="F:hydrolase activity"/>
    <property type="evidence" value="ECO:0007669"/>
    <property type="project" value="UniProtKB-KW"/>
</dbReference>
<protein>
    <recommendedName>
        <fullName evidence="6">ATP-dependent RNA helicase Ski2/MTR4 C-terminal domain-containing protein</fullName>
    </recommendedName>
</protein>
<dbReference type="GO" id="GO:0003724">
    <property type="term" value="F:RNA helicase activity"/>
    <property type="evidence" value="ECO:0007669"/>
    <property type="project" value="UniProtKB-EC"/>
</dbReference>
<evidence type="ECO:0000256" key="2">
    <source>
        <dbReference type="ARBA" id="ARBA00022801"/>
    </source>
</evidence>
<organism evidence="7">
    <name type="scientific">Medioppia subpectinata</name>
    <dbReference type="NCBI Taxonomy" id="1979941"/>
    <lineage>
        <taxon>Eukaryota</taxon>
        <taxon>Metazoa</taxon>
        <taxon>Ecdysozoa</taxon>
        <taxon>Arthropoda</taxon>
        <taxon>Chelicerata</taxon>
        <taxon>Arachnida</taxon>
        <taxon>Acari</taxon>
        <taxon>Acariformes</taxon>
        <taxon>Sarcoptiformes</taxon>
        <taxon>Oribatida</taxon>
        <taxon>Brachypylina</taxon>
        <taxon>Oppioidea</taxon>
        <taxon>Oppiidae</taxon>
        <taxon>Medioppia</taxon>
    </lineage>
</organism>
<keyword evidence="3" id="KW-0347">Helicase</keyword>
<evidence type="ECO:0000256" key="1">
    <source>
        <dbReference type="ARBA" id="ARBA00022741"/>
    </source>
</evidence>
<evidence type="ECO:0000313" key="7">
    <source>
        <dbReference type="EMBL" id="CAD7637097.1"/>
    </source>
</evidence>
<keyword evidence="4" id="KW-0067">ATP-binding</keyword>
<keyword evidence="2" id="KW-0378">Hydrolase</keyword>
<sequence>ALEAQISGIERQYKVPPQTISEELKYDLVEAVYEWANGKSFAEVLDITPVQEGIIVRCIQRLDELLKYIKMAANKMGNKELEEKAREKMLIKEFLRLFVGLKALLLFLKP</sequence>
<dbReference type="AlphaFoldDB" id="A0A7R9LB85"/>
<comment type="catalytic activity">
    <reaction evidence="5">
        <text>ATP + H2O = ADP + phosphate + H(+)</text>
        <dbReference type="Rhea" id="RHEA:13065"/>
        <dbReference type="ChEBI" id="CHEBI:15377"/>
        <dbReference type="ChEBI" id="CHEBI:15378"/>
        <dbReference type="ChEBI" id="CHEBI:30616"/>
        <dbReference type="ChEBI" id="CHEBI:43474"/>
        <dbReference type="ChEBI" id="CHEBI:456216"/>
        <dbReference type="EC" id="3.6.4.13"/>
    </reaction>
</comment>
<dbReference type="Gene3D" id="1.10.3380.30">
    <property type="match status" value="1"/>
</dbReference>
<dbReference type="SMART" id="SM01142">
    <property type="entry name" value="DSHCT"/>
    <property type="match status" value="1"/>
</dbReference>
<dbReference type="GO" id="GO:0005524">
    <property type="term" value="F:ATP binding"/>
    <property type="evidence" value="ECO:0007669"/>
    <property type="project" value="UniProtKB-KW"/>
</dbReference>
<keyword evidence="1" id="KW-0547">Nucleotide-binding</keyword>
<dbReference type="InterPro" id="IPR012961">
    <property type="entry name" value="Ski2/MTR4_C"/>
</dbReference>
<dbReference type="InterPro" id="IPR050699">
    <property type="entry name" value="RNA-DNA_Helicase"/>
</dbReference>
<proteinExistence type="predicted"/>
<dbReference type="PANTHER" id="PTHR12131">
    <property type="entry name" value="ATP-DEPENDENT RNA AND DNA HELICASE"/>
    <property type="match status" value="1"/>
</dbReference>
<keyword evidence="8" id="KW-1185">Reference proteome</keyword>
<dbReference type="PANTHER" id="PTHR12131:SF1">
    <property type="entry name" value="ATP-DEPENDENT RNA HELICASE SUPV3L1, MITOCHONDRIAL-RELATED"/>
    <property type="match status" value="1"/>
</dbReference>
<evidence type="ECO:0000256" key="4">
    <source>
        <dbReference type="ARBA" id="ARBA00022840"/>
    </source>
</evidence>
<evidence type="ECO:0000313" key="8">
    <source>
        <dbReference type="Proteomes" id="UP000759131"/>
    </source>
</evidence>
<evidence type="ECO:0000259" key="6">
    <source>
        <dbReference type="SMART" id="SM01142"/>
    </source>
</evidence>
<gene>
    <name evidence="7" type="ORF">OSB1V03_LOCUS16853</name>
</gene>
<dbReference type="OrthoDB" id="64767at2759"/>
<feature type="non-terminal residue" evidence="7">
    <location>
        <position position="1"/>
    </location>
</feature>
<dbReference type="Pfam" id="PF08148">
    <property type="entry name" value="DSHCT"/>
    <property type="match status" value="1"/>
</dbReference>
<accession>A0A7R9LB85</accession>
<dbReference type="EMBL" id="OC873899">
    <property type="protein sequence ID" value="CAD7637097.1"/>
    <property type="molecule type" value="Genomic_DNA"/>
</dbReference>
<evidence type="ECO:0000256" key="3">
    <source>
        <dbReference type="ARBA" id="ARBA00022806"/>
    </source>
</evidence>
<evidence type="ECO:0000256" key="5">
    <source>
        <dbReference type="ARBA" id="ARBA00047984"/>
    </source>
</evidence>
<reference evidence="7" key="1">
    <citation type="submission" date="2020-11" db="EMBL/GenBank/DDBJ databases">
        <authorList>
            <person name="Tran Van P."/>
        </authorList>
    </citation>
    <scope>NUCLEOTIDE SEQUENCE</scope>
</reference>